<dbReference type="PANTHER" id="PTHR31094">
    <property type="entry name" value="RIKEN CDNA 2310061I04 GENE"/>
    <property type="match status" value="1"/>
</dbReference>
<feature type="compositionally biased region" description="Polar residues" evidence="1">
    <location>
        <begin position="176"/>
        <end position="185"/>
    </location>
</feature>
<sequence length="405" mass="45718">ESVQSAPCTPLHQSSKSWNLIQQQQHLEEGAFSAPELNQWALPFDTAMQSENISPFDPLGVGISPASQSVHEIQMNICTAVVCRDDNTSVRTFQLPPNALWYPLGSKQEGDKVVCSLKYSPLEDKVFEELSPSIQYLDQEVTLQAVDTSPTPVPLQETAREDTLFVSDITQENTVYCSDRSPSQPDSEKMDPSGKPNMEQLTNVFDTLAETLPKLFVQPMDYKIYSQDIVFENRIRGTVTTGLMAYVKQVALLRTIGHLKFAFVKFEILKMTKHPEDGTVRVRWRIKGLSGLKAMIQFWKIKLWNWKGVVDQMENWYDGFSTFYVGGDGLVYRHVADSMMPDEEQLVEKGPLAAKMALLLGLTHRPNLGDANSMMPFDLTSVPSAHKDEEPDSYLQLMLPLEKIY</sequence>
<feature type="non-terminal residue" evidence="2">
    <location>
        <position position="1"/>
    </location>
</feature>
<dbReference type="PANTHER" id="PTHR31094:SF2">
    <property type="entry name" value="RIKEN CDNA 2310061I04 GENE"/>
    <property type="match status" value="1"/>
</dbReference>
<dbReference type="OrthoDB" id="44820at2759"/>
<dbReference type="EMBL" id="QCYY01003558">
    <property type="protein sequence ID" value="ROT62750.1"/>
    <property type="molecule type" value="Genomic_DNA"/>
</dbReference>
<dbReference type="Proteomes" id="UP000283509">
    <property type="component" value="Unassembled WGS sequence"/>
</dbReference>
<comment type="caution">
    <text evidence="2">The sequence shown here is derived from an EMBL/GenBank/DDBJ whole genome shotgun (WGS) entry which is preliminary data.</text>
</comment>
<keyword evidence="3" id="KW-1185">Reference proteome</keyword>
<proteinExistence type="predicted"/>
<protein>
    <submittedName>
        <fullName evidence="2">Uncharacterized protein</fullName>
    </submittedName>
</protein>
<gene>
    <name evidence="2" type="ORF">C7M84_019394</name>
</gene>
<reference evidence="2 3" key="2">
    <citation type="submission" date="2019-01" db="EMBL/GenBank/DDBJ databases">
        <title>The decoding of complex shrimp genome reveals the adaptation for benthos swimmer, frequently molting mechanism and breeding impact on genome.</title>
        <authorList>
            <person name="Sun Y."/>
            <person name="Gao Y."/>
            <person name="Yu Y."/>
        </authorList>
    </citation>
    <scope>NUCLEOTIDE SEQUENCE [LARGE SCALE GENOMIC DNA]</scope>
    <source>
        <tissue evidence="2">Muscle</tissue>
    </source>
</reference>
<accession>A0A423SEV4</accession>
<dbReference type="AlphaFoldDB" id="A0A423SEV4"/>
<evidence type="ECO:0000313" key="3">
    <source>
        <dbReference type="Proteomes" id="UP000283509"/>
    </source>
</evidence>
<reference evidence="2 3" key="1">
    <citation type="submission" date="2018-04" db="EMBL/GenBank/DDBJ databases">
        <authorList>
            <person name="Zhang X."/>
            <person name="Yuan J."/>
            <person name="Li F."/>
            <person name="Xiang J."/>
        </authorList>
    </citation>
    <scope>NUCLEOTIDE SEQUENCE [LARGE SCALE GENOMIC DNA]</scope>
    <source>
        <tissue evidence="2">Muscle</tissue>
    </source>
</reference>
<organism evidence="2 3">
    <name type="scientific">Penaeus vannamei</name>
    <name type="common">Whiteleg shrimp</name>
    <name type="synonym">Litopenaeus vannamei</name>
    <dbReference type="NCBI Taxonomy" id="6689"/>
    <lineage>
        <taxon>Eukaryota</taxon>
        <taxon>Metazoa</taxon>
        <taxon>Ecdysozoa</taxon>
        <taxon>Arthropoda</taxon>
        <taxon>Crustacea</taxon>
        <taxon>Multicrustacea</taxon>
        <taxon>Malacostraca</taxon>
        <taxon>Eumalacostraca</taxon>
        <taxon>Eucarida</taxon>
        <taxon>Decapoda</taxon>
        <taxon>Dendrobranchiata</taxon>
        <taxon>Penaeoidea</taxon>
        <taxon>Penaeidae</taxon>
        <taxon>Penaeus</taxon>
    </lineage>
</organism>
<name>A0A423SEV4_PENVA</name>
<feature type="region of interest" description="Disordered" evidence="1">
    <location>
        <begin position="176"/>
        <end position="198"/>
    </location>
</feature>
<evidence type="ECO:0000313" key="2">
    <source>
        <dbReference type="EMBL" id="ROT62750.1"/>
    </source>
</evidence>
<dbReference type="STRING" id="6689.A0A423SEV4"/>
<dbReference type="Pfam" id="PF10184">
    <property type="entry name" value="DUF2358"/>
    <property type="match status" value="1"/>
</dbReference>
<evidence type="ECO:0000256" key="1">
    <source>
        <dbReference type="SAM" id="MobiDB-lite"/>
    </source>
</evidence>
<dbReference type="InterPro" id="IPR018790">
    <property type="entry name" value="DUF2358"/>
</dbReference>